<dbReference type="GO" id="GO:0016579">
    <property type="term" value="P:protein deubiquitination"/>
    <property type="evidence" value="ECO:0007669"/>
    <property type="project" value="InterPro"/>
</dbReference>
<dbReference type="PROSITE" id="PS50235">
    <property type="entry name" value="USP_3"/>
    <property type="match status" value="1"/>
</dbReference>
<dbReference type="Proteomes" id="UP000012960">
    <property type="component" value="Unplaced"/>
</dbReference>
<gene>
    <name evidence="10" type="ORF">GSMUA_10710.1</name>
</gene>
<keyword evidence="4" id="KW-0645">Protease</keyword>
<feature type="region of interest" description="Disordered" evidence="8">
    <location>
        <begin position="128"/>
        <end position="166"/>
    </location>
</feature>
<dbReference type="InParanoid" id="A0A804L7Q8"/>
<evidence type="ECO:0000256" key="4">
    <source>
        <dbReference type="ARBA" id="ARBA00022670"/>
    </source>
</evidence>
<keyword evidence="7" id="KW-0788">Thiol protease</keyword>
<name>A0A804L7Q8_MUSAM</name>
<evidence type="ECO:0000256" key="8">
    <source>
        <dbReference type="SAM" id="MobiDB-lite"/>
    </source>
</evidence>
<evidence type="ECO:0000256" key="5">
    <source>
        <dbReference type="ARBA" id="ARBA00022786"/>
    </source>
</evidence>
<comment type="catalytic activity">
    <reaction evidence="1">
        <text>Thiol-dependent hydrolysis of ester, thioester, amide, peptide and isopeptide bonds formed by the C-terminal Gly of ubiquitin (a 76-residue protein attached to proteins as an intracellular targeting signal).</text>
        <dbReference type="EC" id="3.4.19.12"/>
    </reaction>
</comment>
<dbReference type="PANTHER" id="PTHR21646">
    <property type="entry name" value="UBIQUITIN CARBOXYL-TERMINAL HYDROLASE"/>
    <property type="match status" value="1"/>
</dbReference>
<dbReference type="SUPFAM" id="SSF54001">
    <property type="entry name" value="Cysteine proteinases"/>
    <property type="match status" value="1"/>
</dbReference>
<evidence type="ECO:0000256" key="2">
    <source>
        <dbReference type="ARBA" id="ARBA00009085"/>
    </source>
</evidence>
<feature type="domain" description="USP" evidence="9">
    <location>
        <begin position="1"/>
        <end position="166"/>
    </location>
</feature>
<sequence length="166" mass="18742">MRSKVLSDLNGELVLAFGDILRSLWAPERTPVFPWVFKAKLAHFSPQFNGFNQHDLQELLAFLLDGLHEGLNHVKHKPYVEAKDASGRPDEEVADEYRGNHLARNDSIIVDICQIIGIQLMNPFKTSKDTGSVDVQDRPQTVFDSGSTDEAVKETTDGEDEFQFNR</sequence>
<evidence type="ECO:0000256" key="3">
    <source>
        <dbReference type="ARBA" id="ARBA00012759"/>
    </source>
</evidence>
<feature type="compositionally biased region" description="Acidic residues" evidence="8">
    <location>
        <begin position="157"/>
        <end position="166"/>
    </location>
</feature>
<dbReference type="EMBL" id="HG996475">
    <property type="protein sequence ID" value="CAG1864557.1"/>
    <property type="molecule type" value="Genomic_DNA"/>
</dbReference>
<dbReference type="GO" id="GO:0004843">
    <property type="term" value="F:cysteine-type deubiquitinase activity"/>
    <property type="evidence" value="ECO:0007669"/>
    <property type="project" value="UniProtKB-EC"/>
</dbReference>
<organism evidence="11 12">
    <name type="scientific">Musa acuminata subsp. malaccensis</name>
    <name type="common">Wild banana</name>
    <name type="synonym">Musa malaccensis</name>
    <dbReference type="NCBI Taxonomy" id="214687"/>
    <lineage>
        <taxon>Eukaryota</taxon>
        <taxon>Viridiplantae</taxon>
        <taxon>Streptophyta</taxon>
        <taxon>Embryophyta</taxon>
        <taxon>Tracheophyta</taxon>
        <taxon>Spermatophyta</taxon>
        <taxon>Magnoliopsida</taxon>
        <taxon>Liliopsida</taxon>
        <taxon>Zingiberales</taxon>
        <taxon>Musaceae</taxon>
        <taxon>Musa</taxon>
    </lineage>
</organism>
<evidence type="ECO:0000259" key="9">
    <source>
        <dbReference type="PROSITE" id="PS50235"/>
    </source>
</evidence>
<dbReference type="AlphaFoldDB" id="A0A804L7Q8"/>
<protein>
    <recommendedName>
        <fullName evidence="3">ubiquitinyl hydrolase 1</fullName>
        <ecNumber evidence="3">3.4.19.12</ecNumber>
    </recommendedName>
</protein>
<dbReference type="OMA" id="EAMTHDR"/>
<dbReference type="InterPro" id="IPR050185">
    <property type="entry name" value="Ub_carboxyl-term_hydrolase"/>
</dbReference>
<comment type="similarity">
    <text evidence="2">Belongs to the peptidase C19 family.</text>
</comment>
<dbReference type="EnsemblPlants" id="Ma11_t14190.1">
    <property type="protein sequence ID" value="Ma11_p14190.1"/>
    <property type="gene ID" value="Ma11_g14190"/>
</dbReference>
<dbReference type="Pfam" id="PF00443">
    <property type="entry name" value="UCH"/>
    <property type="match status" value="1"/>
</dbReference>
<evidence type="ECO:0000256" key="7">
    <source>
        <dbReference type="ARBA" id="ARBA00022807"/>
    </source>
</evidence>
<evidence type="ECO:0000313" key="10">
    <source>
        <dbReference type="EMBL" id="CAG1864557.1"/>
    </source>
</evidence>
<dbReference type="Gene3D" id="3.90.70.10">
    <property type="entry name" value="Cysteine proteinases"/>
    <property type="match status" value="1"/>
</dbReference>
<proteinExistence type="inferred from homology"/>
<feature type="compositionally biased region" description="Polar residues" evidence="8">
    <location>
        <begin position="138"/>
        <end position="148"/>
    </location>
</feature>
<keyword evidence="12" id="KW-1185">Reference proteome</keyword>
<dbReference type="EC" id="3.4.19.12" evidence="3"/>
<evidence type="ECO:0000313" key="12">
    <source>
        <dbReference type="Proteomes" id="UP000012960"/>
    </source>
</evidence>
<dbReference type="InterPro" id="IPR038765">
    <property type="entry name" value="Papain-like_cys_pep_sf"/>
</dbReference>
<evidence type="ECO:0000256" key="1">
    <source>
        <dbReference type="ARBA" id="ARBA00000707"/>
    </source>
</evidence>
<reference evidence="10" key="1">
    <citation type="submission" date="2021-03" db="EMBL/GenBank/DDBJ databases">
        <authorList>
            <consortium name="Genoscope - CEA"/>
            <person name="William W."/>
        </authorList>
    </citation>
    <scope>NUCLEOTIDE SEQUENCE</scope>
    <source>
        <strain evidence="10">Doubled-haploid Pahang</strain>
    </source>
</reference>
<dbReference type="GO" id="GO:0006508">
    <property type="term" value="P:proteolysis"/>
    <property type="evidence" value="ECO:0007669"/>
    <property type="project" value="UniProtKB-KW"/>
</dbReference>
<accession>A0A804L7Q8</accession>
<dbReference type="InterPro" id="IPR028889">
    <property type="entry name" value="USP"/>
</dbReference>
<dbReference type="Gramene" id="Ma11_t14190.1">
    <property type="protein sequence ID" value="Ma11_p14190.1"/>
    <property type="gene ID" value="Ma11_g14190"/>
</dbReference>
<reference evidence="11" key="2">
    <citation type="submission" date="2021-05" db="UniProtKB">
        <authorList>
            <consortium name="EnsemblPlants"/>
        </authorList>
    </citation>
    <scope>IDENTIFICATION</scope>
    <source>
        <strain evidence="11">subsp. malaccensis</strain>
    </source>
</reference>
<evidence type="ECO:0000256" key="6">
    <source>
        <dbReference type="ARBA" id="ARBA00022801"/>
    </source>
</evidence>
<evidence type="ECO:0000313" key="11">
    <source>
        <dbReference type="EnsemblPlants" id="Ma11_p14190.1"/>
    </source>
</evidence>
<keyword evidence="6" id="KW-0378">Hydrolase</keyword>
<dbReference type="InterPro" id="IPR001394">
    <property type="entry name" value="Peptidase_C19_UCH"/>
</dbReference>
<dbReference type="PANTHER" id="PTHR21646:SF24">
    <property type="entry name" value="UBIQUITIN CARBOXYL-TERMINAL HYDROLASE"/>
    <property type="match status" value="1"/>
</dbReference>
<keyword evidence="5" id="KW-0833">Ubl conjugation pathway</keyword>